<gene>
    <name evidence="12" type="ORF">UV8b_07777</name>
    <name evidence="11" type="ORF">UVI_02051310</name>
</gene>
<dbReference type="GO" id="GO:1903425">
    <property type="term" value="F:fluoride transmembrane transporter activity"/>
    <property type="evidence" value="ECO:0007669"/>
    <property type="project" value="TreeGrafter"/>
</dbReference>
<feature type="transmembrane region" description="Helical" evidence="10">
    <location>
        <begin position="332"/>
        <end position="353"/>
    </location>
</feature>
<keyword evidence="6 10" id="KW-0472">Membrane</keyword>
<feature type="transmembrane region" description="Helical" evidence="10">
    <location>
        <begin position="238"/>
        <end position="259"/>
    </location>
</feature>
<feature type="region of interest" description="Disordered" evidence="9">
    <location>
        <begin position="78"/>
        <end position="127"/>
    </location>
</feature>
<reference evidence="14" key="2">
    <citation type="journal article" date="2016" name="Genome Announc.">
        <title>Genome sequence of Ustilaginoidea virens IPU010, a rice pathogenic fungus causing false smut.</title>
        <authorList>
            <person name="Kumagai T."/>
            <person name="Ishii T."/>
            <person name="Terai G."/>
            <person name="Umemura M."/>
            <person name="Machida M."/>
            <person name="Asai K."/>
        </authorList>
    </citation>
    <scope>NUCLEOTIDE SEQUENCE [LARGE SCALE GENOMIC DNA]</scope>
    <source>
        <strain evidence="14">IPU010</strain>
    </source>
</reference>
<dbReference type="PANTHER" id="PTHR28259">
    <property type="entry name" value="FLUORIDE EXPORT PROTEIN 1-RELATED"/>
    <property type="match status" value="1"/>
</dbReference>
<feature type="transmembrane region" description="Helical" evidence="10">
    <location>
        <begin position="456"/>
        <end position="478"/>
    </location>
</feature>
<name>A0A063BSI5_USTVR</name>
<evidence type="ECO:0000256" key="9">
    <source>
        <dbReference type="SAM" id="MobiDB-lite"/>
    </source>
</evidence>
<feature type="compositionally biased region" description="Low complexity" evidence="9">
    <location>
        <begin position="100"/>
        <end position="109"/>
    </location>
</feature>
<dbReference type="EMBL" id="BBTG02000038">
    <property type="protein sequence ID" value="GAO15889.1"/>
    <property type="molecule type" value="Genomic_DNA"/>
</dbReference>
<evidence type="ECO:0000256" key="6">
    <source>
        <dbReference type="ARBA" id="ARBA00023136"/>
    </source>
</evidence>
<evidence type="ECO:0000313" key="11">
    <source>
        <dbReference type="EMBL" id="GAO15889.1"/>
    </source>
</evidence>
<evidence type="ECO:0000256" key="3">
    <source>
        <dbReference type="ARBA" id="ARBA00022475"/>
    </source>
</evidence>
<feature type="compositionally biased region" description="Basic and acidic residues" evidence="9">
    <location>
        <begin position="85"/>
        <end position="97"/>
    </location>
</feature>
<feature type="transmembrane region" description="Helical" evidence="10">
    <location>
        <begin position="392"/>
        <end position="411"/>
    </location>
</feature>
<dbReference type="Pfam" id="PF02537">
    <property type="entry name" value="CRCB"/>
    <property type="match status" value="2"/>
</dbReference>
<dbReference type="Proteomes" id="UP000027002">
    <property type="component" value="Chromosome 7"/>
</dbReference>
<dbReference type="KEGG" id="uvi:66068554"/>
<dbReference type="HOGENOM" id="CLU_030507_0_0_1"/>
<comment type="similarity">
    <text evidence="7">Belongs to the fluoride channel Fluc/FEX (TC 1.A.43) family.</text>
</comment>
<evidence type="ECO:0000256" key="7">
    <source>
        <dbReference type="ARBA" id="ARBA00035120"/>
    </source>
</evidence>
<feature type="compositionally biased region" description="Low complexity" evidence="9">
    <location>
        <begin position="12"/>
        <end position="22"/>
    </location>
</feature>
<evidence type="ECO:0000256" key="8">
    <source>
        <dbReference type="ARBA" id="ARBA00035585"/>
    </source>
</evidence>
<comment type="catalytic activity">
    <reaction evidence="8">
        <text>fluoride(in) = fluoride(out)</text>
        <dbReference type="Rhea" id="RHEA:76159"/>
        <dbReference type="ChEBI" id="CHEBI:17051"/>
    </reaction>
    <physiologicalReaction direction="left-to-right" evidence="8">
        <dbReference type="Rhea" id="RHEA:76160"/>
    </physiologicalReaction>
</comment>
<dbReference type="GO" id="GO:0005886">
    <property type="term" value="C:plasma membrane"/>
    <property type="evidence" value="ECO:0007669"/>
    <property type="project" value="UniProtKB-SubCell"/>
</dbReference>
<keyword evidence="4 10" id="KW-0812">Transmembrane</keyword>
<dbReference type="OrthoDB" id="409792at2759"/>
<evidence type="ECO:0000313" key="13">
    <source>
        <dbReference type="Proteomes" id="UP000027002"/>
    </source>
</evidence>
<comment type="subcellular location">
    <subcellularLocation>
        <location evidence="2">Cell membrane</location>
        <topology evidence="2">Multi-pass membrane protein</topology>
    </subcellularLocation>
</comment>
<evidence type="ECO:0000256" key="5">
    <source>
        <dbReference type="ARBA" id="ARBA00022989"/>
    </source>
</evidence>
<comment type="function">
    <text evidence="1">Fluoride channel required for the rapid expulsion of cytoplasmic fluoride.</text>
</comment>
<proteinExistence type="inferred from homology"/>
<dbReference type="PANTHER" id="PTHR28259:SF1">
    <property type="entry name" value="FLUORIDE EXPORT PROTEIN 1-RELATED"/>
    <property type="match status" value="1"/>
</dbReference>
<evidence type="ECO:0000313" key="14">
    <source>
        <dbReference type="Proteomes" id="UP000054053"/>
    </source>
</evidence>
<evidence type="ECO:0000313" key="12">
    <source>
        <dbReference type="EMBL" id="QUC23536.1"/>
    </source>
</evidence>
<keyword evidence="3" id="KW-1003">Cell membrane</keyword>
<dbReference type="Proteomes" id="UP000054053">
    <property type="component" value="Unassembled WGS sequence"/>
</dbReference>
<feature type="transmembrane region" description="Helical" evidence="10">
    <location>
        <begin position="166"/>
        <end position="185"/>
    </location>
</feature>
<feature type="region of interest" description="Disordered" evidence="9">
    <location>
        <begin position="1"/>
        <end position="58"/>
    </location>
</feature>
<evidence type="ECO:0000256" key="2">
    <source>
        <dbReference type="ARBA" id="ARBA00004651"/>
    </source>
</evidence>
<dbReference type="AlphaFoldDB" id="A0A063BSI5"/>
<evidence type="ECO:0000256" key="10">
    <source>
        <dbReference type="SAM" id="Phobius"/>
    </source>
</evidence>
<feature type="transmembrane region" description="Helical" evidence="10">
    <location>
        <begin position="365"/>
        <end position="385"/>
    </location>
</feature>
<sequence length="489" mass="52357">MPQPEIVRHHSSCPSPQAAQSANVRNAQHQEPLATHSTHDPAVGDSDTHLPRPSFADQDAYSIPDTYLNLNELAASRPVDDADDGSIHGHASLDRTRSLQQQQQQQQQQHSPLDASPPADERPGQEPASRALTQLYTVSYLVFFALAGTLARVGLAALTHYADTPVIFTTIWANFGGSLVMGFLAEDRKLFRHEWAAHVDRHAGGNARKSDQEEACAPPPAADCAAAKQAHLAFKKTMPLYIGLATGFCGSFTSFSSFMRDLFLAMSDDLVAPGFGTRPEESRSGGYSFMAMVAVVVTTLALSLSGLAFGAHCAAAAERFVPSVPRRWCRRALDPLAVALGWGCWLGAVLMAVFPPDDSWRGKVVYALVFAPPGCLARFCLALALNGKLATFPLGTFAANVLGTAVLGMAWDMAHLPIGGVVGCQVLQGVEDGFCGCLTTVSTWVAELSSLRRRSAYLYGATSVVVSWAALVLIMGGLRWTEGWSALKC</sequence>
<accession>A0A063BSI5</accession>
<dbReference type="STRING" id="1159556.A0A063BSI5"/>
<keyword evidence="13" id="KW-1185">Reference proteome</keyword>
<evidence type="ECO:0000256" key="4">
    <source>
        <dbReference type="ARBA" id="ARBA00022692"/>
    </source>
</evidence>
<dbReference type="EMBL" id="CP072759">
    <property type="protein sequence ID" value="QUC23536.1"/>
    <property type="molecule type" value="Genomic_DNA"/>
</dbReference>
<keyword evidence="5 10" id="KW-1133">Transmembrane helix</keyword>
<dbReference type="InterPro" id="IPR003691">
    <property type="entry name" value="FluC"/>
</dbReference>
<evidence type="ECO:0000256" key="1">
    <source>
        <dbReference type="ARBA" id="ARBA00002598"/>
    </source>
</evidence>
<dbReference type="RefSeq" id="XP_043001209.1">
    <property type="nucleotide sequence ID" value="XM_043145274.1"/>
</dbReference>
<dbReference type="GeneID" id="66068554"/>
<feature type="transmembrane region" description="Helical" evidence="10">
    <location>
        <begin position="287"/>
        <end position="311"/>
    </location>
</feature>
<organism evidence="11 14">
    <name type="scientific">Ustilaginoidea virens</name>
    <name type="common">Rice false smut fungus</name>
    <name type="synonym">Villosiclava virens</name>
    <dbReference type="NCBI Taxonomy" id="1159556"/>
    <lineage>
        <taxon>Eukaryota</taxon>
        <taxon>Fungi</taxon>
        <taxon>Dikarya</taxon>
        <taxon>Ascomycota</taxon>
        <taxon>Pezizomycotina</taxon>
        <taxon>Sordariomycetes</taxon>
        <taxon>Hypocreomycetidae</taxon>
        <taxon>Hypocreales</taxon>
        <taxon>Clavicipitaceae</taxon>
        <taxon>Ustilaginoidea</taxon>
    </lineage>
</organism>
<reference evidence="12" key="3">
    <citation type="submission" date="2020-03" db="EMBL/GenBank/DDBJ databases">
        <title>A mixture of massive structural variations and highly conserved coding sequences in Ustilaginoidea virens genome.</title>
        <authorList>
            <person name="Zhang K."/>
            <person name="Zhao Z."/>
            <person name="Zhang Z."/>
            <person name="Li Y."/>
            <person name="Hsiang T."/>
            <person name="Sun W."/>
        </authorList>
    </citation>
    <scope>NUCLEOTIDE SEQUENCE</scope>
    <source>
        <strain evidence="12">UV-8b</strain>
    </source>
</reference>
<feature type="transmembrane region" description="Helical" evidence="10">
    <location>
        <begin position="138"/>
        <end position="160"/>
    </location>
</feature>
<protein>
    <submittedName>
        <fullName evidence="11">Uncharacterized protein</fullName>
    </submittedName>
</protein>
<reference evidence="11" key="1">
    <citation type="journal article" date="2016" name="Genome Announc.">
        <title>Genome Sequence of Ustilaginoidea virens IPU010, a Rice Pathogenic Fungus Causing False Smut.</title>
        <authorList>
            <person name="Kumagai T."/>
            <person name="Ishii T."/>
            <person name="Terai G."/>
            <person name="Umemura M."/>
            <person name="Machida M."/>
            <person name="Asai K."/>
        </authorList>
    </citation>
    <scope>NUCLEOTIDE SEQUENCE [LARGE SCALE GENOMIC DNA]</scope>
    <source>
        <strain evidence="11">IPU010</strain>
    </source>
</reference>